<keyword evidence="1" id="KW-0378">Hydrolase</keyword>
<dbReference type="InterPro" id="IPR017755">
    <property type="entry name" value="N-carbamoylputrescine_amidase"/>
</dbReference>
<evidence type="ECO:0000259" key="3">
    <source>
        <dbReference type="PROSITE" id="PS50263"/>
    </source>
</evidence>
<dbReference type="GO" id="GO:0050126">
    <property type="term" value="F:N-carbamoylputrescine amidase activity"/>
    <property type="evidence" value="ECO:0007669"/>
    <property type="project" value="InterPro"/>
</dbReference>
<accession>A0A2P7RCW4</accession>
<evidence type="ECO:0000256" key="2">
    <source>
        <dbReference type="ARBA" id="ARBA00034122"/>
    </source>
</evidence>
<dbReference type="GO" id="GO:0033388">
    <property type="term" value="P:putrescine biosynthetic process from arginine"/>
    <property type="evidence" value="ECO:0007669"/>
    <property type="project" value="TreeGrafter"/>
</dbReference>
<dbReference type="CDD" id="cd07573">
    <property type="entry name" value="CPA"/>
    <property type="match status" value="1"/>
</dbReference>
<dbReference type="SUPFAM" id="SSF56317">
    <property type="entry name" value="Carbon-nitrogen hydrolase"/>
    <property type="match status" value="1"/>
</dbReference>
<dbReference type="RefSeq" id="WP_106728486.1">
    <property type="nucleotide sequence ID" value="NZ_PXYG01000001.1"/>
</dbReference>
<dbReference type="AlphaFoldDB" id="A0A2P7RCW4"/>
<dbReference type="Proteomes" id="UP000240243">
    <property type="component" value="Unassembled WGS sequence"/>
</dbReference>
<dbReference type="PROSITE" id="PS50263">
    <property type="entry name" value="CN_HYDROLASE"/>
    <property type="match status" value="1"/>
</dbReference>
<evidence type="ECO:0000313" key="4">
    <source>
        <dbReference type="EMBL" id="PSJ48074.1"/>
    </source>
</evidence>
<dbReference type="EMBL" id="PXYG01000001">
    <property type="protein sequence ID" value="PSJ48074.1"/>
    <property type="molecule type" value="Genomic_DNA"/>
</dbReference>
<name>A0A2P7RCW4_9GAMM</name>
<proteinExistence type="inferred from homology"/>
<feature type="domain" description="CN hydrolase" evidence="3">
    <location>
        <begin position="4"/>
        <end position="261"/>
    </location>
</feature>
<organism evidence="4 5">
    <name type="scientific">Zobellella endophytica</name>
    <dbReference type="NCBI Taxonomy" id="2116700"/>
    <lineage>
        <taxon>Bacteria</taxon>
        <taxon>Pseudomonadati</taxon>
        <taxon>Pseudomonadota</taxon>
        <taxon>Gammaproteobacteria</taxon>
        <taxon>Aeromonadales</taxon>
        <taxon>Aeromonadaceae</taxon>
        <taxon>Zobellella</taxon>
    </lineage>
</organism>
<keyword evidence="5" id="KW-1185">Reference proteome</keyword>
<dbReference type="InterPro" id="IPR036526">
    <property type="entry name" value="C-N_Hydrolase_sf"/>
</dbReference>
<reference evidence="4 5" key="1">
    <citation type="submission" date="2018-03" db="EMBL/GenBank/DDBJ databases">
        <title>The draft genome of Zobellella sp. 59N8.</title>
        <authorList>
            <person name="Liu L."/>
            <person name="Li L."/>
            <person name="Zhang X."/>
            <person name="Liang L."/>
            <person name="Wang T."/>
        </authorList>
    </citation>
    <scope>NUCLEOTIDE SEQUENCE [LARGE SCALE GENOMIC DNA]</scope>
    <source>
        <strain evidence="4 5">59N8</strain>
    </source>
</reference>
<evidence type="ECO:0000313" key="5">
    <source>
        <dbReference type="Proteomes" id="UP000240243"/>
    </source>
</evidence>
<dbReference type="Pfam" id="PF00795">
    <property type="entry name" value="CN_hydrolase"/>
    <property type="match status" value="1"/>
</dbReference>
<dbReference type="InterPro" id="IPR050345">
    <property type="entry name" value="Aliph_Amidase/BUP"/>
</dbReference>
<dbReference type="OrthoDB" id="9803803at2"/>
<sequence length="296" mass="33201">MAMVTVAATQMACSWNKEENIARAEQLVRQAAGQGAQIILIQELFETPYFCIDQSPEHFALAQEVDHSPLIRHFQALAKELEVVLPISFFERAGYAHYNSLVVIDADGSLLDLYRKTHIPNGPAYQEKQFFTPGDTGFKVWQTRYAKIGVGICWDQWFPETARSLALMGAELIFFPTAIGSEPAYPEIDSQPHWTRTQQGHAAANLVPVIASNRIGTEQSKHIDGLEMTFYGSSFIADQFGELVQQADKTSECVLVHRFDLEEIARTRISWGLFRDRRPAMYQALLTSDGTTPGGR</sequence>
<comment type="caution">
    <text evidence="4">The sequence shown here is derived from an EMBL/GenBank/DDBJ whole genome shotgun (WGS) entry which is preliminary data.</text>
</comment>
<gene>
    <name evidence="4" type="primary">aguB</name>
    <name evidence="4" type="ORF">C7H85_04615</name>
</gene>
<dbReference type="PANTHER" id="PTHR43674:SF2">
    <property type="entry name" value="BETA-UREIDOPROPIONASE"/>
    <property type="match status" value="1"/>
</dbReference>
<dbReference type="Gene3D" id="3.60.110.10">
    <property type="entry name" value="Carbon-nitrogen hydrolase"/>
    <property type="match status" value="1"/>
</dbReference>
<dbReference type="PANTHER" id="PTHR43674">
    <property type="entry name" value="NITRILASE C965.09-RELATED"/>
    <property type="match status" value="1"/>
</dbReference>
<comment type="similarity">
    <text evidence="2">Belongs to the carbon-nitrogen hydrolase superfamily.</text>
</comment>
<protein>
    <submittedName>
        <fullName evidence="4">N-carbamoylputrescine amidase</fullName>
    </submittedName>
</protein>
<dbReference type="NCBIfam" id="TIGR03381">
    <property type="entry name" value="agmatine_aguB"/>
    <property type="match status" value="1"/>
</dbReference>
<evidence type="ECO:0000256" key="1">
    <source>
        <dbReference type="ARBA" id="ARBA00022801"/>
    </source>
</evidence>
<dbReference type="InterPro" id="IPR003010">
    <property type="entry name" value="C-N_Hydrolase"/>
</dbReference>